<dbReference type="Pfam" id="PF00657">
    <property type="entry name" value="Lipase_GDSL"/>
    <property type="match status" value="1"/>
</dbReference>
<proteinExistence type="inferred from homology"/>
<evidence type="ECO:0000313" key="5">
    <source>
        <dbReference type="Proteomes" id="UP001454036"/>
    </source>
</evidence>
<dbReference type="InterPro" id="IPR001087">
    <property type="entry name" value="GDSL"/>
</dbReference>
<gene>
    <name evidence="4" type="ORF">LIER_24034</name>
</gene>
<dbReference type="AlphaFoldDB" id="A0AAV3QZW8"/>
<evidence type="ECO:0000313" key="4">
    <source>
        <dbReference type="EMBL" id="GAA0169585.1"/>
    </source>
</evidence>
<evidence type="ECO:0000256" key="3">
    <source>
        <dbReference type="ARBA" id="ARBA00022963"/>
    </source>
</evidence>
<dbReference type="InterPro" id="IPR051058">
    <property type="entry name" value="GDSL_Est/Lipase"/>
</dbReference>
<comment type="caution">
    <text evidence="4">The sequence shown here is derived from an EMBL/GenBank/DDBJ whole genome shotgun (WGS) entry which is preliminary data.</text>
</comment>
<dbReference type="PANTHER" id="PTHR45648">
    <property type="entry name" value="GDSL LIPASE/ACYLHYDROLASE FAMILY PROTEIN (AFU_ORTHOLOGUE AFUA_4G14700)"/>
    <property type="match status" value="1"/>
</dbReference>
<dbReference type="GO" id="GO:0016042">
    <property type="term" value="P:lipid catabolic process"/>
    <property type="evidence" value="ECO:0007669"/>
    <property type="project" value="UniProtKB-KW"/>
</dbReference>
<keyword evidence="5" id="KW-1185">Reference proteome</keyword>
<dbReference type="EMBL" id="BAABME010006896">
    <property type="protein sequence ID" value="GAA0169585.1"/>
    <property type="molecule type" value="Genomic_DNA"/>
</dbReference>
<dbReference type="Proteomes" id="UP001454036">
    <property type="component" value="Unassembled WGS sequence"/>
</dbReference>
<evidence type="ECO:0000256" key="2">
    <source>
        <dbReference type="ARBA" id="ARBA00022801"/>
    </source>
</evidence>
<comment type="similarity">
    <text evidence="1">Belongs to the 'GDSL' lipolytic enzyme family.</text>
</comment>
<organism evidence="4 5">
    <name type="scientific">Lithospermum erythrorhizon</name>
    <name type="common">Purple gromwell</name>
    <name type="synonym">Lithospermum officinale var. erythrorhizon</name>
    <dbReference type="NCBI Taxonomy" id="34254"/>
    <lineage>
        <taxon>Eukaryota</taxon>
        <taxon>Viridiplantae</taxon>
        <taxon>Streptophyta</taxon>
        <taxon>Embryophyta</taxon>
        <taxon>Tracheophyta</taxon>
        <taxon>Spermatophyta</taxon>
        <taxon>Magnoliopsida</taxon>
        <taxon>eudicotyledons</taxon>
        <taxon>Gunneridae</taxon>
        <taxon>Pentapetalae</taxon>
        <taxon>asterids</taxon>
        <taxon>lamiids</taxon>
        <taxon>Boraginales</taxon>
        <taxon>Boraginaceae</taxon>
        <taxon>Boraginoideae</taxon>
        <taxon>Lithospermeae</taxon>
        <taxon>Lithospermum</taxon>
    </lineage>
</organism>
<accession>A0AAV3QZW8</accession>
<keyword evidence="3" id="KW-0443">Lipid metabolism</keyword>
<dbReference type="CDD" id="cd01837">
    <property type="entry name" value="SGNH_plant_lipase_like"/>
    <property type="match status" value="1"/>
</dbReference>
<dbReference type="SUPFAM" id="SSF52266">
    <property type="entry name" value="SGNH hydrolase"/>
    <property type="match status" value="1"/>
</dbReference>
<dbReference type="InterPro" id="IPR035669">
    <property type="entry name" value="SGNH_plant_lipase-like"/>
</dbReference>
<sequence>MGGIFIMFPYSLMPSIFASILFFHILPCHSFTSFIFGDSLVDAGNNDYLFTLSKADFPPYGIDFIASGGQPTGRFTNGRTISDLVGQALGAPTFPLPYLSLDAEFNATTIGINYASGASGILDETGSVFIGRIPLKQQISYFEETRRKMMSSIGEVKTKELLESAIFSFTIGSNDILNYFQPSLPLFTPRKASPPSAFQDFMVSNFTTLLKRLHKFGARKFVIVGVGPLGCIPFIRATRLVPKGQCSATLNDLARGYNQKLQAELNRMNRDLGPEALFIFANVYDIVRNIILNHDQYGFENGDGPCCGGSIPPFMCYKAKDANISNVVCDDRDKYVFWDAYHPTEAANRIIAQQLFDGDKRLSYPINIRALYNYHFDNNSKA</sequence>
<dbReference type="GO" id="GO:0016788">
    <property type="term" value="F:hydrolase activity, acting on ester bonds"/>
    <property type="evidence" value="ECO:0007669"/>
    <property type="project" value="InterPro"/>
</dbReference>
<keyword evidence="2" id="KW-0378">Hydrolase</keyword>
<reference evidence="4 5" key="1">
    <citation type="submission" date="2024-01" db="EMBL/GenBank/DDBJ databases">
        <title>The complete chloroplast genome sequence of Lithospermum erythrorhizon: insights into the phylogenetic relationship among Boraginaceae species and the maternal lineages of purple gromwells.</title>
        <authorList>
            <person name="Okada T."/>
            <person name="Watanabe K."/>
        </authorList>
    </citation>
    <scope>NUCLEOTIDE SEQUENCE [LARGE SCALE GENOMIC DNA]</scope>
</reference>
<keyword evidence="3" id="KW-0442">Lipid degradation</keyword>
<dbReference type="Gene3D" id="3.40.50.1110">
    <property type="entry name" value="SGNH hydrolase"/>
    <property type="match status" value="1"/>
</dbReference>
<dbReference type="InterPro" id="IPR036514">
    <property type="entry name" value="SGNH_hydro_sf"/>
</dbReference>
<evidence type="ECO:0000256" key="1">
    <source>
        <dbReference type="ARBA" id="ARBA00008668"/>
    </source>
</evidence>
<name>A0AAV3QZW8_LITER</name>
<protein>
    <submittedName>
        <fullName evidence="4">Lipase</fullName>
    </submittedName>
</protein>
<dbReference type="PANTHER" id="PTHR45648:SF5">
    <property type="entry name" value="OS04G0577300 PROTEIN"/>
    <property type="match status" value="1"/>
</dbReference>